<evidence type="ECO:0000313" key="2">
    <source>
        <dbReference type="EMBL" id="CAI5445717.1"/>
    </source>
</evidence>
<dbReference type="Proteomes" id="UP001152747">
    <property type="component" value="Unassembled WGS sequence"/>
</dbReference>
<feature type="transmembrane region" description="Helical" evidence="1">
    <location>
        <begin position="279"/>
        <end position="297"/>
    </location>
</feature>
<comment type="caution">
    <text evidence="2">The sequence shown here is derived from an EMBL/GenBank/DDBJ whole genome shotgun (WGS) entry which is preliminary data.</text>
</comment>
<reference evidence="2" key="1">
    <citation type="submission" date="2022-11" db="EMBL/GenBank/DDBJ databases">
        <authorList>
            <person name="Kikuchi T."/>
        </authorList>
    </citation>
    <scope>NUCLEOTIDE SEQUENCE</scope>
    <source>
        <strain evidence="2">PS1010</strain>
    </source>
</reference>
<evidence type="ECO:0000256" key="1">
    <source>
        <dbReference type="SAM" id="Phobius"/>
    </source>
</evidence>
<organism evidence="2 3">
    <name type="scientific">Caenorhabditis angaria</name>
    <dbReference type="NCBI Taxonomy" id="860376"/>
    <lineage>
        <taxon>Eukaryota</taxon>
        <taxon>Metazoa</taxon>
        <taxon>Ecdysozoa</taxon>
        <taxon>Nematoda</taxon>
        <taxon>Chromadorea</taxon>
        <taxon>Rhabditida</taxon>
        <taxon>Rhabditina</taxon>
        <taxon>Rhabditomorpha</taxon>
        <taxon>Rhabditoidea</taxon>
        <taxon>Rhabditidae</taxon>
        <taxon>Peloderinae</taxon>
        <taxon>Caenorhabditis</taxon>
    </lineage>
</organism>
<accession>A0A9P1MZS7</accession>
<keyword evidence="1" id="KW-0472">Membrane</keyword>
<sequence>MIALELPTLRFKLSIDSEIFDIDSFFEGSKLKNFTKYPGLKYPIITKNGRRNDFAIMYTNVEYQYYFFLRSSIDSEKSPFASLELRKDVDFCHFNWKYKNKVCFKSKNNVLSVYEFSETTSSTSSPMQPILLERYTKLNMNKSISYENAQGHDIFLFHHEYNWIYVLDTDEHSRATYALRTYQLFVPKEWNFERFLFVDDFGIISEYSHSKNSSLIRQYYSIRSEKSGLKSYCLHSGKIDGTIGIFAQKAMPPQTPTAEKLIQLKKDLESGGITTSITILYICTVIYLLFFICYTFIPPKKRFITNELLSMEREVTRLSPVIEPVIIGVHEFMNGELAKDALKQKKDN</sequence>
<keyword evidence="1" id="KW-0812">Transmembrane</keyword>
<dbReference type="OrthoDB" id="5847599at2759"/>
<evidence type="ECO:0000313" key="3">
    <source>
        <dbReference type="Proteomes" id="UP001152747"/>
    </source>
</evidence>
<dbReference type="AlphaFoldDB" id="A0A9P1MZS7"/>
<dbReference type="EMBL" id="CANHGI010000003">
    <property type="protein sequence ID" value="CAI5445717.1"/>
    <property type="molecule type" value="Genomic_DNA"/>
</dbReference>
<proteinExistence type="predicted"/>
<keyword evidence="3" id="KW-1185">Reference proteome</keyword>
<keyword evidence="1" id="KW-1133">Transmembrane helix</keyword>
<protein>
    <submittedName>
        <fullName evidence="2">Uncharacterized protein</fullName>
    </submittedName>
</protein>
<name>A0A9P1MZS7_9PELO</name>
<gene>
    <name evidence="2" type="ORF">CAMP_LOCUS8354</name>
</gene>